<gene>
    <name evidence="2" type="ORF">ACFQND_16790</name>
</gene>
<dbReference type="RefSeq" id="WP_371439162.1">
    <property type="nucleotide sequence ID" value="NZ_JBHSRS010000080.1"/>
</dbReference>
<dbReference type="NCBIfam" id="TIGR01764">
    <property type="entry name" value="excise"/>
    <property type="match status" value="1"/>
</dbReference>
<name>A0ABW1TYY0_9BURK</name>
<dbReference type="EMBL" id="JBHSRS010000080">
    <property type="protein sequence ID" value="MFC6282881.1"/>
    <property type="molecule type" value="Genomic_DNA"/>
</dbReference>
<accession>A0ABW1TYY0</accession>
<comment type="caution">
    <text evidence="2">The sequence shown here is derived from an EMBL/GenBank/DDBJ whole genome shotgun (WGS) entry which is preliminary data.</text>
</comment>
<dbReference type="InterPro" id="IPR041657">
    <property type="entry name" value="HTH_17"/>
</dbReference>
<protein>
    <submittedName>
        <fullName evidence="2">Helix-turn-helix domain-containing protein</fullName>
    </submittedName>
</protein>
<evidence type="ECO:0000313" key="2">
    <source>
        <dbReference type="EMBL" id="MFC6282881.1"/>
    </source>
</evidence>
<dbReference type="Pfam" id="PF12728">
    <property type="entry name" value="HTH_17"/>
    <property type="match status" value="1"/>
</dbReference>
<dbReference type="InterPro" id="IPR010093">
    <property type="entry name" value="SinI_DNA-bd"/>
</dbReference>
<keyword evidence="3" id="KW-1185">Reference proteome</keyword>
<feature type="domain" description="Helix-turn-helix" evidence="1">
    <location>
        <begin position="87"/>
        <end position="135"/>
    </location>
</feature>
<sequence length="157" mass="17668">MKGAILEPADTAEAEMAQAAHLCLITALDRSKAEKIEVTATLDLHADGNVPIPPLQLPPRALRFLAEVLRQMAKGEPMALVPHKHEMTTQDAANFLNVSRPFIIKEIEQGKLKCRKVNLHRRIEFQELLRYQAEQKENSEKALQNLSDLTHDLGLDF</sequence>
<organism evidence="2 3">
    <name type="scientific">Polaromonas aquatica</name>
    <dbReference type="NCBI Taxonomy" id="332657"/>
    <lineage>
        <taxon>Bacteria</taxon>
        <taxon>Pseudomonadati</taxon>
        <taxon>Pseudomonadota</taxon>
        <taxon>Betaproteobacteria</taxon>
        <taxon>Burkholderiales</taxon>
        <taxon>Comamonadaceae</taxon>
        <taxon>Polaromonas</taxon>
    </lineage>
</organism>
<evidence type="ECO:0000313" key="3">
    <source>
        <dbReference type="Proteomes" id="UP001596270"/>
    </source>
</evidence>
<dbReference type="Proteomes" id="UP001596270">
    <property type="component" value="Unassembled WGS sequence"/>
</dbReference>
<evidence type="ECO:0000259" key="1">
    <source>
        <dbReference type="Pfam" id="PF12728"/>
    </source>
</evidence>
<proteinExistence type="predicted"/>
<reference evidence="3" key="1">
    <citation type="journal article" date="2019" name="Int. J. Syst. Evol. Microbiol.">
        <title>The Global Catalogue of Microorganisms (GCM) 10K type strain sequencing project: providing services to taxonomists for standard genome sequencing and annotation.</title>
        <authorList>
            <consortium name="The Broad Institute Genomics Platform"/>
            <consortium name="The Broad Institute Genome Sequencing Center for Infectious Disease"/>
            <person name="Wu L."/>
            <person name="Ma J."/>
        </authorList>
    </citation>
    <scope>NUCLEOTIDE SEQUENCE [LARGE SCALE GENOMIC DNA]</scope>
    <source>
        <strain evidence="3">CCUG 39402</strain>
    </source>
</reference>